<accession>A0A286RC35</accession>
<dbReference type="Proteomes" id="UP000215086">
    <property type="component" value="Chromosome"/>
</dbReference>
<sequence length="38" mass="4294">MTRKRNQSSPVPVETLGWRYREKKSGGLNSASFVKLGK</sequence>
<dbReference type="KEGG" id="ttf:THTE_0931"/>
<protein>
    <submittedName>
        <fullName evidence="1">Uncharacterized protein</fullName>
    </submittedName>
</protein>
<keyword evidence="2" id="KW-1185">Reference proteome</keyword>
<dbReference type="EMBL" id="CP018477">
    <property type="protein sequence ID" value="ASV73533.1"/>
    <property type="molecule type" value="Genomic_DNA"/>
</dbReference>
<organism evidence="1 2">
    <name type="scientific">Thermogutta terrifontis</name>
    <dbReference type="NCBI Taxonomy" id="1331910"/>
    <lineage>
        <taxon>Bacteria</taxon>
        <taxon>Pseudomonadati</taxon>
        <taxon>Planctomycetota</taxon>
        <taxon>Planctomycetia</taxon>
        <taxon>Pirellulales</taxon>
        <taxon>Thermoguttaceae</taxon>
        <taxon>Thermogutta</taxon>
    </lineage>
</organism>
<evidence type="ECO:0000313" key="2">
    <source>
        <dbReference type="Proteomes" id="UP000215086"/>
    </source>
</evidence>
<evidence type="ECO:0000313" key="1">
    <source>
        <dbReference type="EMBL" id="ASV73533.1"/>
    </source>
</evidence>
<gene>
    <name evidence="1" type="ORF">THTE_0931</name>
</gene>
<dbReference type="AlphaFoldDB" id="A0A286RC35"/>
<reference evidence="1 2" key="1">
    <citation type="journal article" name="Front. Microbiol.">
        <title>Sugar Metabolism of the First Thermophilic Planctomycete Thermogutta terrifontis: Comparative Genomic and Transcriptomic Approaches.</title>
        <authorList>
            <person name="Elcheninov A.G."/>
            <person name="Menzel P."/>
            <person name="Gudbergsdottir S.R."/>
            <person name="Slesarev A.I."/>
            <person name="Kadnikov V.V."/>
            <person name="Krogh A."/>
            <person name="Bonch-Osmolovskaya E.A."/>
            <person name="Peng X."/>
            <person name="Kublanov I.V."/>
        </authorList>
    </citation>
    <scope>NUCLEOTIDE SEQUENCE [LARGE SCALE GENOMIC DNA]</scope>
    <source>
        <strain evidence="1 2">R1</strain>
    </source>
</reference>
<proteinExistence type="predicted"/>
<name>A0A286RC35_9BACT</name>